<keyword evidence="2" id="KW-0488">Methylation</keyword>
<evidence type="ECO:0000256" key="3">
    <source>
        <dbReference type="RuleBase" id="RU000389"/>
    </source>
</evidence>
<dbReference type="NCBIfam" id="TIGR02532">
    <property type="entry name" value="IV_pilin_GFxxxE"/>
    <property type="match status" value="1"/>
</dbReference>
<evidence type="ECO:0000256" key="2">
    <source>
        <dbReference type="ARBA" id="ARBA00022481"/>
    </source>
</evidence>
<proteinExistence type="inferred from homology"/>
<sequence length="153" mass="16389">MKIQQGFTLIELMIVVAIIGILAAIALPTYQTFIARAQITEAIVLLDAARLNTEDNIEITGSFPSDKTGLTNLNTQTNGSYGNITGTANTVEDNAIGDIVYLFKNSGANEDIKNKSIWYSRNIDGDWSCKTNLATGFSPKACIADQNPAPTGS</sequence>
<dbReference type="InterPro" id="IPR001082">
    <property type="entry name" value="Pilin"/>
</dbReference>
<dbReference type="SUPFAM" id="SSF54523">
    <property type="entry name" value="Pili subunits"/>
    <property type="match status" value="1"/>
</dbReference>
<dbReference type="Proteomes" id="UP000672039">
    <property type="component" value="Chromosome"/>
</dbReference>
<comment type="similarity">
    <text evidence="1 3">Belongs to the N-Me-Phe pilin family.</text>
</comment>
<dbReference type="PANTHER" id="PTHR30093:SF34">
    <property type="entry name" value="PREPILIN PEPTIDASE-DEPENDENT PROTEIN D"/>
    <property type="match status" value="1"/>
</dbReference>
<evidence type="ECO:0000256" key="1">
    <source>
        <dbReference type="ARBA" id="ARBA00005233"/>
    </source>
</evidence>
<keyword evidence="6" id="KW-1185">Reference proteome</keyword>
<evidence type="ECO:0000313" key="6">
    <source>
        <dbReference type="Proteomes" id="UP000672039"/>
    </source>
</evidence>
<gene>
    <name evidence="5" type="ORF">J9253_19185</name>
</gene>
<keyword evidence="4" id="KW-0472">Membrane</keyword>
<name>A0ABX7WXX6_9GAMM</name>
<feature type="transmembrane region" description="Helical" evidence="4">
    <location>
        <begin position="12"/>
        <end position="30"/>
    </location>
</feature>
<keyword evidence="4" id="KW-1133">Transmembrane helix</keyword>
<dbReference type="PROSITE" id="PS00409">
    <property type="entry name" value="PROKAR_NTER_METHYL"/>
    <property type="match status" value="1"/>
</dbReference>
<dbReference type="Pfam" id="PF07963">
    <property type="entry name" value="N_methyl"/>
    <property type="match status" value="1"/>
</dbReference>
<dbReference type="InterPro" id="IPR045584">
    <property type="entry name" value="Pilin-like"/>
</dbReference>
<dbReference type="Pfam" id="PF00114">
    <property type="entry name" value="Pilin"/>
    <property type="match status" value="1"/>
</dbReference>
<dbReference type="PANTHER" id="PTHR30093">
    <property type="entry name" value="GENERAL SECRETION PATHWAY PROTEIN G"/>
    <property type="match status" value="1"/>
</dbReference>
<dbReference type="Gene3D" id="3.30.700.10">
    <property type="entry name" value="Glycoprotein, Type 4 Pilin"/>
    <property type="match status" value="1"/>
</dbReference>
<keyword evidence="4" id="KW-0812">Transmembrane</keyword>
<organism evidence="5 6">
    <name type="scientific">Thiothrix litoralis</name>
    <dbReference type="NCBI Taxonomy" id="2891210"/>
    <lineage>
        <taxon>Bacteria</taxon>
        <taxon>Pseudomonadati</taxon>
        <taxon>Pseudomonadota</taxon>
        <taxon>Gammaproteobacteria</taxon>
        <taxon>Thiotrichales</taxon>
        <taxon>Thiotrichaceae</taxon>
        <taxon>Thiothrix</taxon>
    </lineage>
</organism>
<dbReference type="InterPro" id="IPR012902">
    <property type="entry name" value="N_methyl_site"/>
</dbReference>
<evidence type="ECO:0000313" key="5">
    <source>
        <dbReference type="EMBL" id="QTR48485.1"/>
    </source>
</evidence>
<evidence type="ECO:0000256" key="4">
    <source>
        <dbReference type="SAM" id="Phobius"/>
    </source>
</evidence>
<reference evidence="5 6" key="1">
    <citation type="submission" date="2021-04" db="EMBL/GenBank/DDBJ databases">
        <title>Genomics, taxonomy and metabolism of representatives of sulfur bacteria of the genus Thiothrix: Thiothrix fructosivorans QT, Thiothrix unzii A1T and three new species, Thiothrix subterranea sp. nov., Thiothrix litoralis sp. nov. and 'Candidatus Thiothrix anitrata' sp. nov.</title>
        <authorList>
            <person name="Ravin N.V."/>
            <person name="Smolyakov D."/>
            <person name="Rudenko T.S."/>
            <person name="Mardanov A.V."/>
            <person name="Beletsky A.V."/>
            <person name="Markov N.D."/>
            <person name="Fomenkov A.I."/>
            <person name="Roberts R.J."/>
            <person name="Karnachuk O.V."/>
            <person name="Novikov A."/>
            <person name="Grabovich M.Y."/>
        </authorList>
    </citation>
    <scope>NUCLEOTIDE SEQUENCE [LARGE SCALE GENOMIC DNA]</scope>
    <source>
        <strain evidence="5 6">AS</strain>
    </source>
</reference>
<protein>
    <submittedName>
        <fullName evidence="5">Pilin</fullName>
    </submittedName>
</protein>
<keyword evidence="3" id="KW-0281">Fimbrium</keyword>
<dbReference type="EMBL" id="CP072801">
    <property type="protein sequence ID" value="QTR48485.1"/>
    <property type="molecule type" value="Genomic_DNA"/>
</dbReference>
<accession>A0ABX7WXX6</accession>